<feature type="domain" description="Calcineurin-like phosphoesterase" evidence="3">
    <location>
        <begin position="138"/>
        <end position="330"/>
    </location>
</feature>
<evidence type="ECO:0000313" key="5">
    <source>
        <dbReference type="EMBL" id="SDZ47776.1"/>
    </source>
</evidence>
<dbReference type="InterPro" id="IPR004843">
    <property type="entry name" value="Calcineurin-like_PHP"/>
</dbReference>
<protein>
    <submittedName>
        <fullName evidence="5">Purple acid Phosphatase, N-terminal domain</fullName>
    </submittedName>
</protein>
<gene>
    <name evidence="5" type="ORF">SAMN05444412_11675</name>
</gene>
<dbReference type="PANTHER" id="PTHR45867">
    <property type="entry name" value="PURPLE ACID PHOSPHATASE"/>
    <property type="match status" value="1"/>
</dbReference>
<dbReference type="PANTHER" id="PTHR45867:SF3">
    <property type="entry name" value="ACID PHOSPHATASE TYPE 7"/>
    <property type="match status" value="1"/>
</dbReference>
<feature type="chain" id="PRO_5047000358" evidence="2">
    <location>
        <begin position="24"/>
        <end position="449"/>
    </location>
</feature>
<organism evidence="5 6">
    <name type="scientific">Rhodonellum ikkaensis</name>
    <dbReference type="NCBI Taxonomy" id="336829"/>
    <lineage>
        <taxon>Bacteria</taxon>
        <taxon>Pseudomonadati</taxon>
        <taxon>Bacteroidota</taxon>
        <taxon>Cytophagia</taxon>
        <taxon>Cytophagales</taxon>
        <taxon>Cytophagaceae</taxon>
        <taxon>Rhodonellum</taxon>
    </lineage>
</organism>
<keyword evidence="6" id="KW-1185">Reference proteome</keyword>
<feature type="domain" description="Purple acid phosphatase N-terminal" evidence="4">
    <location>
        <begin position="32"/>
        <end position="128"/>
    </location>
</feature>
<keyword evidence="1 2" id="KW-0732">Signal</keyword>
<evidence type="ECO:0000259" key="3">
    <source>
        <dbReference type="Pfam" id="PF00149"/>
    </source>
</evidence>
<sequence>MKKYLFYILIPFSGFLSIQYVNAQDYAPKQTPDRITLHLGENPATSFSINYRTSSEMEESYIQVSLENSSPDLEKYLITKKADKKVLDSDGSLANYFTVSVDGLDPETLYVYRIGNDDSWSEWNQVTTASSNLDTFSFIYLGDIQNNIKSLASRVIRKSYSHLPNASFILYSGDLINRTHNDQEWGEWYEAGGWINSQVPVLATPGNHEYTRDEERNLQLDNHWDKQFSFQKNGPAPYQSSVYYQDYGNMRIISLDTQLIMLDSISRQIQKEWLDQVLKTTENKWKIILMHHPVYSVSHNRDNPILRDLFQPIFEKHDVDLVLQGHDHTYGRGFKPMPDPGTSKGPMYIVSVAGPKMYTPTLDRWTERSGANIQLYQLISVKGDRLSYESFTTDGKKYDGFDLSKNPGDNKFELHDHMGPEKNELPAGRLEKLSQEEINSYNKIYKTNY</sequence>
<accession>A0A1H3TC08</accession>
<dbReference type="Gene3D" id="2.60.40.380">
    <property type="entry name" value="Purple acid phosphatase-like, N-terminal"/>
    <property type="match status" value="1"/>
</dbReference>
<proteinExistence type="predicted"/>
<dbReference type="InterPro" id="IPR029052">
    <property type="entry name" value="Metallo-depent_PP-like"/>
</dbReference>
<evidence type="ECO:0000256" key="1">
    <source>
        <dbReference type="ARBA" id="ARBA00022729"/>
    </source>
</evidence>
<dbReference type="SUPFAM" id="SSF49363">
    <property type="entry name" value="Purple acid phosphatase, N-terminal domain"/>
    <property type="match status" value="1"/>
</dbReference>
<dbReference type="Proteomes" id="UP000199663">
    <property type="component" value="Unassembled WGS sequence"/>
</dbReference>
<name>A0A1H3TC08_9BACT</name>
<dbReference type="InterPro" id="IPR015914">
    <property type="entry name" value="PAPs_N"/>
</dbReference>
<dbReference type="InterPro" id="IPR008963">
    <property type="entry name" value="Purple_acid_Pase-like_N"/>
</dbReference>
<dbReference type="RefSeq" id="WP_019599754.1">
    <property type="nucleotide sequence ID" value="NZ_FNQC01000016.1"/>
</dbReference>
<evidence type="ECO:0000259" key="4">
    <source>
        <dbReference type="Pfam" id="PF16656"/>
    </source>
</evidence>
<reference evidence="5 6" key="1">
    <citation type="submission" date="2016-10" db="EMBL/GenBank/DDBJ databases">
        <authorList>
            <person name="Varghese N."/>
            <person name="Submissions S."/>
        </authorList>
    </citation>
    <scope>NUCLEOTIDE SEQUENCE [LARGE SCALE GENOMIC DNA]</scope>
    <source>
        <strain evidence="5 6">DSM 17997</strain>
    </source>
</reference>
<dbReference type="Gene3D" id="3.60.21.10">
    <property type="match status" value="1"/>
</dbReference>
<dbReference type="Pfam" id="PF16656">
    <property type="entry name" value="Pur_ac_phosph_N"/>
    <property type="match status" value="1"/>
</dbReference>
<feature type="signal peptide" evidence="2">
    <location>
        <begin position="1"/>
        <end position="23"/>
    </location>
</feature>
<comment type="caution">
    <text evidence="5">The sequence shown here is derived from an EMBL/GenBank/DDBJ whole genome shotgun (WGS) entry which is preliminary data.</text>
</comment>
<dbReference type="EMBL" id="FNQC01000016">
    <property type="protein sequence ID" value="SDZ47776.1"/>
    <property type="molecule type" value="Genomic_DNA"/>
</dbReference>
<dbReference type="SUPFAM" id="SSF56300">
    <property type="entry name" value="Metallo-dependent phosphatases"/>
    <property type="match status" value="1"/>
</dbReference>
<evidence type="ECO:0000313" key="6">
    <source>
        <dbReference type="Proteomes" id="UP000199663"/>
    </source>
</evidence>
<evidence type="ECO:0000256" key="2">
    <source>
        <dbReference type="SAM" id="SignalP"/>
    </source>
</evidence>
<dbReference type="Pfam" id="PF00149">
    <property type="entry name" value="Metallophos"/>
    <property type="match status" value="1"/>
</dbReference>